<dbReference type="OMA" id="HTNIMAT"/>
<gene>
    <name evidence="2" type="ORF">LEMA_P092950.1</name>
</gene>
<evidence type="ECO:0000313" key="2">
    <source>
        <dbReference type="EMBL" id="CBX97886.1"/>
    </source>
</evidence>
<dbReference type="InParanoid" id="E5A2U0"/>
<dbReference type="VEuPathDB" id="FungiDB:LEMA_P092950.1"/>
<sequence>MSRWIKTGASTSIQPRLYQQRGSTSPPQMVGWSFEGPPEHTNIMATLSVPSPDSLSASGPSGRPDLQRPLSTHGMPKSPHAMSPRRPHRFSALSFPSPKSPQSSGPMSPPMSAKSFGTFIDSEPSTPAYSPRMDQAWDSSTVVLMRPMSSSSEPSTPTEPAWDMVAPVKAPPHYPNVMSRAKVPTVTHKEVPMVTSPLSQPPSQPRAMKRPRDVHVVNLDQRNDNTSKVTHIDYNEPPKSKEAGSPSPGIAPFNKLASKMKLMLRRKNTNEKKKEKKKREWEDVDRLEDVHWTEM</sequence>
<dbReference type="HOGENOM" id="CLU_943565_0_0_1"/>
<name>E5A2U0_LEPMJ</name>
<feature type="region of interest" description="Disordered" evidence="1">
    <location>
        <begin position="218"/>
        <end position="253"/>
    </location>
</feature>
<reference evidence="3" key="1">
    <citation type="journal article" date="2011" name="Nat. Commun.">
        <title>Effector diversification within compartments of the Leptosphaeria maculans genome affected by Repeat-Induced Point mutations.</title>
        <authorList>
            <person name="Rouxel T."/>
            <person name="Grandaubert J."/>
            <person name="Hane J.K."/>
            <person name="Hoede C."/>
            <person name="van de Wouw A.P."/>
            <person name="Couloux A."/>
            <person name="Dominguez V."/>
            <person name="Anthouard V."/>
            <person name="Bally P."/>
            <person name="Bourras S."/>
            <person name="Cozijnsen A.J."/>
            <person name="Ciuffetti L.M."/>
            <person name="Degrave A."/>
            <person name="Dilmaghani A."/>
            <person name="Duret L."/>
            <person name="Fudal I."/>
            <person name="Goodwin S.B."/>
            <person name="Gout L."/>
            <person name="Glaser N."/>
            <person name="Linglin J."/>
            <person name="Kema G.H.J."/>
            <person name="Lapalu N."/>
            <person name="Lawrence C.B."/>
            <person name="May K."/>
            <person name="Meyer M."/>
            <person name="Ollivier B."/>
            <person name="Poulain J."/>
            <person name="Schoch C.L."/>
            <person name="Simon A."/>
            <person name="Spatafora J.W."/>
            <person name="Stachowiak A."/>
            <person name="Turgeon B.G."/>
            <person name="Tyler B.M."/>
            <person name="Vincent D."/>
            <person name="Weissenbach J."/>
            <person name="Amselem J."/>
            <person name="Quesneville H."/>
            <person name="Oliver R.P."/>
            <person name="Wincker P."/>
            <person name="Balesdent M.-H."/>
            <person name="Howlett B.J."/>
        </authorList>
    </citation>
    <scope>NUCLEOTIDE SEQUENCE [LARGE SCALE GENOMIC DNA]</scope>
    <source>
        <strain evidence="3">JN3 / isolate v23.1.3 / race Av1-4-5-6-7-8</strain>
    </source>
</reference>
<evidence type="ECO:0000313" key="3">
    <source>
        <dbReference type="Proteomes" id="UP000002668"/>
    </source>
</evidence>
<feature type="compositionally biased region" description="Basic and acidic residues" evidence="1">
    <location>
        <begin position="268"/>
        <end position="281"/>
    </location>
</feature>
<protein>
    <submittedName>
        <fullName evidence="2">Uncharacterized protein</fullName>
    </submittedName>
</protein>
<dbReference type="GeneID" id="13281780"/>
<feature type="region of interest" description="Disordered" evidence="1">
    <location>
        <begin position="1"/>
        <end position="134"/>
    </location>
</feature>
<dbReference type="EMBL" id="FP929132">
    <property type="protein sequence ID" value="CBX97886.1"/>
    <property type="molecule type" value="Genomic_DNA"/>
</dbReference>
<dbReference type="AlphaFoldDB" id="E5A2U0"/>
<dbReference type="Proteomes" id="UP000002668">
    <property type="component" value="Genome"/>
</dbReference>
<feature type="compositionally biased region" description="Polar residues" evidence="1">
    <location>
        <begin position="43"/>
        <end position="59"/>
    </location>
</feature>
<dbReference type="eggNOG" id="ENOG502RFMY">
    <property type="taxonomic scope" value="Eukaryota"/>
</dbReference>
<dbReference type="OrthoDB" id="3921377at2759"/>
<dbReference type="STRING" id="985895.E5A2U0"/>
<keyword evidence="3" id="KW-1185">Reference proteome</keyword>
<proteinExistence type="predicted"/>
<feature type="compositionally biased region" description="Low complexity" evidence="1">
    <location>
        <begin position="94"/>
        <end position="115"/>
    </location>
</feature>
<feature type="compositionally biased region" description="Basic and acidic residues" evidence="1">
    <location>
        <begin position="218"/>
        <end position="242"/>
    </location>
</feature>
<organism evidence="3">
    <name type="scientific">Leptosphaeria maculans (strain JN3 / isolate v23.1.3 / race Av1-4-5-6-7-8)</name>
    <name type="common">Blackleg fungus</name>
    <name type="synonym">Phoma lingam</name>
    <dbReference type="NCBI Taxonomy" id="985895"/>
    <lineage>
        <taxon>Eukaryota</taxon>
        <taxon>Fungi</taxon>
        <taxon>Dikarya</taxon>
        <taxon>Ascomycota</taxon>
        <taxon>Pezizomycotina</taxon>
        <taxon>Dothideomycetes</taxon>
        <taxon>Pleosporomycetidae</taxon>
        <taxon>Pleosporales</taxon>
        <taxon>Pleosporineae</taxon>
        <taxon>Leptosphaeriaceae</taxon>
        <taxon>Plenodomus</taxon>
        <taxon>Plenodomus lingam/Leptosphaeria maculans species complex</taxon>
    </lineage>
</organism>
<feature type="region of interest" description="Disordered" evidence="1">
    <location>
        <begin position="265"/>
        <end position="295"/>
    </location>
</feature>
<evidence type="ECO:0000256" key="1">
    <source>
        <dbReference type="SAM" id="MobiDB-lite"/>
    </source>
</evidence>
<accession>E5A2U0</accession>
<feature type="region of interest" description="Disordered" evidence="1">
    <location>
        <begin position="192"/>
        <end position="211"/>
    </location>
</feature>